<feature type="transmembrane region" description="Helical" evidence="5">
    <location>
        <begin position="313"/>
        <end position="335"/>
    </location>
</feature>
<proteinExistence type="predicted"/>
<comment type="subcellular location">
    <subcellularLocation>
        <location evidence="1">Endomembrane system</location>
        <topology evidence="1">Multi-pass membrane protein</topology>
    </subcellularLocation>
</comment>
<name>A0A9Y1BS64_9ARCH</name>
<evidence type="ECO:0000256" key="3">
    <source>
        <dbReference type="ARBA" id="ARBA00022989"/>
    </source>
</evidence>
<sequence length="480" mass="53810">MSIVKKTNKKNVFLFSFYDIANTVYSQVIQSTIILRYIQIIGQVENGMTKDQAYFVFTTIQALSQILVVALIPLFGAMMDRAGRKKPFVLTITGITLISTSLFWIKKSIAVVMTLFILANLAYWAALAAYDAMIPSLAAEKDIGKTSGIAMGLGWVSIIPAIGITILANSLWGQPNADPNQGPVVYGYYANPWTYIMTVGLFILFLIPFLFTKEKAKPGEFPKFKELLNDSFGELYRTFRDIRKHKEMFKFIIGYFFIVDMANTANIILLDVLRDAIGFPESQSLILQLPVVFTAIFVIPIIGWMGDKFGAKATVWTVGALYLVGLVSGILAIWYGKKSVSPGLTLMFILTFIMMICVGIGLGSTWVVQRVMILKLAPPEKVGEYVGFSYIAGRLNASVAIFIWGGIIKVFYPIFNAKGYDYRTYSIGLLFLLFLLVVGMVITFFVKIPSDEERKKWAEDYINHGMKTQTELEKERNKKS</sequence>
<feature type="transmembrane region" description="Helical" evidence="5">
    <location>
        <begin position="424"/>
        <end position="446"/>
    </location>
</feature>
<keyword evidence="3 5" id="KW-1133">Transmembrane helix</keyword>
<dbReference type="GO" id="GO:0022857">
    <property type="term" value="F:transmembrane transporter activity"/>
    <property type="evidence" value="ECO:0007669"/>
    <property type="project" value="InterPro"/>
</dbReference>
<feature type="domain" description="Major facilitator superfamily (MFS) profile" evidence="6">
    <location>
        <begin position="246"/>
        <end position="480"/>
    </location>
</feature>
<organism evidence="7">
    <name type="scientific">Candidatus Heimdallarchaeum endolithica</name>
    <dbReference type="NCBI Taxonomy" id="2876572"/>
    <lineage>
        <taxon>Archaea</taxon>
        <taxon>Promethearchaeati</taxon>
        <taxon>Candidatus Heimdallarchaeota</taxon>
        <taxon>Candidatus Heimdallarchaeia (ex Rinke et al. 2021) (nom. nud.)</taxon>
        <taxon>Candidatus Heimdallarchaeales</taxon>
        <taxon>Candidatus Heimdallarchaeaceae</taxon>
        <taxon>Candidatus Heimdallarchaeum</taxon>
    </lineage>
</organism>
<gene>
    <name evidence="7" type="ORF">K9W46_01935</name>
</gene>
<keyword evidence="4 5" id="KW-0472">Membrane</keyword>
<dbReference type="GO" id="GO:0012505">
    <property type="term" value="C:endomembrane system"/>
    <property type="evidence" value="ECO:0007669"/>
    <property type="project" value="UniProtKB-SubCell"/>
</dbReference>
<evidence type="ECO:0000256" key="5">
    <source>
        <dbReference type="SAM" id="Phobius"/>
    </source>
</evidence>
<dbReference type="AlphaFoldDB" id="A0A9Y1BS64"/>
<dbReference type="PANTHER" id="PTHR23519">
    <property type="entry name" value="AUTOPHAGY-RELATED PROTEIN 22"/>
    <property type="match status" value="1"/>
</dbReference>
<evidence type="ECO:0000256" key="1">
    <source>
        <dbReference type="ARBA" id="ARBA00004127"/>
    </source>
</evidence>
<evidence type="ECO:0000313" key="7">
    <source>
        <dbReference type="EMBL" id="UJG43956.1"/>
    </source>
</evidence>
<dbReference type="PANTHER" id="PTHR23519:SF1">
    <property type="entry name" value="AUTOPHAGY-RELATED PROTEIN 22"/>
    <property type="match status" value="1"/>
</dbReference>
<feature type="transmembrane region" description="Helical" evidence="5">
    <location>
        <begin position="12"/>
        <end position="33"/>
    </location>
</feature>
<feature type="transmembrane region" description="Helical" evidence="5">
    <location>
        <begin position="192"/>
        <end position="211"/>
    </location>
</feature>
<dbReference type="InterPro" id="IPR050495">
    <property type="entry name" value="ATG22/LtaA_families"/>
</dbReference>
<dbReference type="SUPFAM" id="SSF103473">
    <property type="entry name" value="MFS general substrate transporter"/>
    <property type="match status" value="1"/>
</dbReference>
<feature type="transmembrane region" description="Helical" evidence="5">
    <location>
        <begin position="87"/>
        <end position="105"/>
    </location>
</feature>
<reference evidence="7" key="1">
    <citation type="journal article" date="2022" name="Nat. Microbiol.">
        <title>Unique mobile elements and scalable gene flow at the prokaryote-eukaryote boundary revealed by circularized Asgard archaea genomes.</title>
        <authorList>
            <person name="Wu F."/>
            <person name="Speth D.R."/>
            <person name="Philosof A."/>
            <person name="Cremiere A."/>
            <person name="Narayanan A."/>
            <person name="Barco R.A."/>
            <person name="Connon S.A."/>
            <person name="Amend J.P."/>
            <person name="Antoshechkin I.A."/>
            <person name="Orphan V.J."/>
        </authorList>
    </citation>
    <scope>NUCLEOTIDE SEQUENCE</scope>
    <source>
        <strain evidence="7">PR6</strain>
    </source>
</reference>
<evidence type="ECO:0000256" key="4">
    <source>
        <dbReference type="ARBA" id="ARBA00023136"/>
    </source>
</evidence>
<dbReference type="InterPro" id="IPR036259">
    <property type="entry name" value="MFS_trans_sf"/>
</dbReference>
<dbReference type="InterPro" id="IPR020846">
    <property type="entry name" value="MFS_dom"/>
</dbReference>
<feature type="transmembrane region" description="Helical" evidence="5">
    <location>
        <begin position="53"/>
        <end position="75"/>
    </location>
</feature>
<feature type="transmembrane region" description="Helical" evidence="5">
    <location>
        <begin position="111"/>
        <end position="130"/>
    </location>
</feature>
<dbReference type="EMBL" id="CP084167">
    <property type="protein sequence ID" value="UJG43956.1"/>
    <property type="molecule type" value="Genomic_DNA"/>
</dbReference>
<accession>A0A9Y1BS64</accession>
<dbReference type="InterPro" id="IPR011701">
    <property type="entry name" value="MFS"/>
</dbReference>
<feature type="transmembrane region" description="Helical" evidence="5">
    <location>
        <begin position="285"/>
        <end position="306"/>
    </location>
</feature>
<dbReference type="Proteomes" id="UP001200513">
    <property type="component" value="Chromosome"/>
</dbReference>
<keyword evidence="2 5" id="KW-0812">Transmembrane</keyword>
<dbReference type="Gene3D" id="1.20.1250.20">
    <property type="entry name" value="MFS general substrate transporter like domains"/>
    <property type="match status" value="2"/>
</dbReference>
<evidence type="ECO:0000259" key="6">
    <source>
        <dbReference type="PROSITE" id="PS50850"/>
    </source>
</evidence>
<feature type="transmembrane region" description="Helical" evidence="5">
    <location>
        <begin position="150"/>
        <end position="172"/>
    </location>
</feature>
<feature type="transmembrane region" description="Helical" evidence="5">
    <location>
        <begin position="252"/>
        <end position="273"/>
    </location>
</feature>
<feature type="transmembrane region" description="Helical" evidence="5">
    <location>
        <begin position="347"/>
        <end position="368"/>
    </location>
</feature>
<dbReference type="Pfam" id="PF07690">
    <property type="entry name" value="MFS_1"/>
    <property type="match status" value="1"/>
</dbReference>
<protein>
    <submittedName>
        <fullName evidence="7">MFS transporter</fullName>
    </submittedName>
</protein>
<feature type="transmembrane region" description="Helical" evidence="5">
    <location>
        <begin position="388"/>
        <end position="412"/>
    </location>
</feature>
<dbReference type="PROSITE" id="PS50850">
    <property type="entry name" value="MFS"/>
    <property type="match status" value="1"/>
</dbReference>
<evidence type="ECO:0000256" key="2">
    <source>
        <dbReference type="ARBA" id="ARBA00022692"/>
    </source>
</evidence>